<evidence type="ECO:0000313" key="3">
    <source>
        <dbReference type="Proteomes" id="UP000799779"/>
    </source>
</evidence>
<keyword evidence="1" id="KW-1133">Transmembrane helix</keyword>
<sequence length="290" mass="30838">MGAFGMPRLVMFGILGCAALGLGFWLTAFTGSFAGVPAFSIGFRTAFYAVSLQDNSTGVDIRISCYGICAVLNETRVCTSTQNGVHAFTLEDVYSNLTSIANATTTTFTAVNGTSSTLTVRADLNATNDINGTNLVNLTISKDLLKRGLDLQHKVSFPMASVSSLYALFIILAAPAFLLATGDRFKRYLGSDNRSPDDTSRSIKLRLVLGALSSLACVTSFLNAFTILLAYRSADAMVPVHVSNGKLFHVFQWISFGLTLLFAVSAQIRSIVPMSGLGVTPGGDSPNLRS</sequence>
<reference evidence="2" key="1">
    <citation type="journal article" date="2020" name="Stud. Mycol.">
        <title>101 Dothideomycetes genomes: a test case for predicting lifestyles and emergence of pathogens.</title>
        <authorList>
            <person name="Haridas S."/>
            <person name="Albert R."/>
            <person name="Binder M."/>
            <person name="Bloem J."/>
            <person name="Labutti K."/>
            <person name="Salamov A."/>
            <person name="Andreopoulos B."/>
            <person name="Baker S."/>
            <person name="Barry K."/>
            <person name="Bills G."/>
            <person name="Bluhm B."/>
            <person name="Cannon C."/>
            <person name="Castanera R."/>
            <person name="Culley D."/>
            <person name="Daum C."/>
            <person name="Ezra D."/>
            <person name="Gonzalez J."/>
            <person name="Henrissat B."/>
            <person name="Kuo A."/>
            <person name="Liang C."/>
            <person name="Lipzen A."/>
            <person name="Lutzoni F."/>
            <person name="Magnuson J."/>
            <person name="Mondo S."/>
            <person name="Nolan M."/>
            <person name="Ohm R."/>
            <person name="Pangilinan J."/>
            <person name="Park H.-J."/>
            <person name="Ramirez L."/>
            <person name="Alfaro M."/>
            <person name="Sun H."/>
            <person name="Tritt A."/>
            <person name="Yoshinaga Y."/>
            <person name="Zwiers L.-H."/>
            <person name="Turgeon B."/>
            <person name="Goodwin S."/>
            <person name="Spatafora J."/>
            <person name="Crous P."/>
            <person name="Grigoriev I."/>
        </authorList>
    </citation>
    <scope>NUCLEOTIDE SEQUENCE</scope>
    <source>
        <strain evidence="2">CBS 123094</strain>
    </source>
</reference>
<feature type="transmembrane region" description="Helical" evidence="1">
    <location>
        <begin position="203"/>
        <end position="230"/>
    </location>
</feature>
<evidence type="ECO:0000256" key="1">
    <source>
        <dbReference type="SAM" id="Phobius"/>
    </source>
</evidence>
<dbReference type="EMBL" id="ML977605">
    <property type="protein sequence ID" value="KAF1998217.1"/>
    <property type="molecule type" value="Genomic_DNA"/>
</dbReference>
<dbReference type="Proteomes" id="UP000799779">
    <property type="component" value="Unassembled WGS sequence"/>
</dbReference>
<keyword evidence="1" id="KW-0472">Membrane</keyword>
<feature type="transmembrane region" description="Helical" evidence="1">
    <location>
        <begin position="164"/>
        <end position="182"/>
    </location>
</feature>
<proteinExistence type="predicted"/>
<accession>A0A6A5W9X8</accession>
<name>A0A6A5W9X8_9PLEO</name>
<evidence type="ECO:0000313" key="2">
    <source>
        <dbReference type="EMBL" id="KAF1998217.1"/>
    </source>
</evidence>
<protein>
    <submittedName>
        <fullName evidence="2">Uncharacterized protein</fullName>
    </submittedName>
</protein>
<dbReference type="AlphaFoldDB" id="A0A6A5W9X8"/>
<organism evidence="2 3">
    <name type="scientific">Amniculicola lignicola CBS 123094</name>
    <dbReference type="NCBI Taxonomy" id="1392246"/>
    <lineage>
        <taxon>Eukaryota</taxon>
        <taxon>Fungi</taxon>
        <taxon>Dikarya</taxon>
        <taxon>Ascomycota</taxon>
        <taxon>Pezizomycotina</taxon>
        <taxon>Dothideomycetes</taxon>
        <taxon>Pleosporomycetidae</taxon>
        <taxon>Pleosporales</taxon>
        <taxon>Amniculicolaceae</taxon>
        <taxon>Amniculicola</taxon>
    </lineage>
</organism>
<keyword evidence="3" id="KW-1185">Reference proteome</keyword>
<feature type="transmembrane region" description="Helical" evidence="1">
    <location>
        <begin position="250"/>
        <end position="268"/>
    </location>
</feature>
<keyword evidence="1" id="KW-0812">Transmembrane</keyword>
<gene>
    <name evidence="2" type="ORF">P154DRAFT_536438</name>
</gene>